<gene>
    <name evidence="1" type="ORF">M5K25_007667</name>
</gene>
<dbReference type="Proteomes" id="UP001552299">
    <property type="component" value="Unassembled WGS sequence"/>
</dbReference>
<evidence type="ECO:0000313" key="1">
    <source>
        <dbReference type="EMBL" id="KAL0923606.1"/>
    </source>
</evidence>
<reference evidence="1 2" key="1">
    <citation type="journal article" date="2024" name="Plant Biotechnol. J.">
        <title>Dendrobium thyrsiflorum genome and its molecular insights into genes involved in important horticultural traits.</title>
        <authorList>
            <person name="Chen B."/>
            <person name="Wang J.Y."/>
            <person name="Zheng P.J."/>
            <person name="Li K.L."/>
            <person name="Liang Y.M."/>
            <person name="Chen X.F."/>
            <person name="Zhang C."/>
            <person name="Zhao X."/>
            <person name="He X."/>
            <person name="Zhang G.Q."/>
            <person name="Liu Z.J."/>
            <person name="Xu Q."/>
        </authorList>
    </citation>
    <scope>NUCLEOTIDE SEQUENCE [LARGE SCALE GENOMIC DNA]</scope>
    <source>
        <strain evidence="1">GZMU011</strain>
    </source>
</reference>
<dbReference type="EMBL" id="JANQDX010000006">
    <property type="protein sequence ID" value="KAL0923606.1"/>
    <property type="molecule type" value="Genomic_DNA"/>
</dbReference>
<evidence type="ECO:0000313" key="2">
    <source>
        <dbReference type="Proteomes" id="UP001552299"/>
    </source>
</evidence>
<organism evidence="1 2">
    <name type="scientific">Dendrobium thyrsiflorum</name>
    <name type="common">Pinecone-like raceme dendrobium</name>
    <name type="synonym">Orchid</name>
    <dbReference type="NCBI Taxonomy" id="117978"/>
    <lineage>
        <taxon>Eukaryota</taxon>
        <taxon>Viridiplantae</taxon>
        <taxon>Streptophyta</taxon>
        <taxon>Embryophyta</taxon>
        <taxon>Tracheophyta</taxon>
        <taxon>Spermatophyta</taxon>
        <taxon>Magnoliopsida</taxon>
        <taxon>Liliopsida</taxon>
        <taxon>Asparagales</taxon>
        <taxon>Orchidaceae</taxon>
        <taxon>Epidendroideae</taxon>
        <taxon>Malaxideae</taxon>
        <taxon>Dendrobiinae</taxon>
        <taxon>Dendrobium</taxon>
    </lineage>
</organism>
<dbReference type="AlphaFoldDB" id="A0ABD0VLE0"/>
<proteinExistence type="predicted"/>
<protein>
    <submittedName>
        <fullName evidence="1">Uncharacterized protein</fullName>
    </submittedName>
</protein>
<comment type="caution">
    <text evidence="1">The sequence shown here is derived from an EMBL/GenBank/DDBJ whole genome shotgun (WGS) entry which is preliminary data.</text>
</comment>
<sequence>MLTNAMLSLAAKARISAQETVPLHAASSLAFALSITSKPLKLGLFTGESFSALFVGVESSRTDPSQPFNSTNIRWRKLSIGKLFCAGTRQRVTFGFTALLLRFCKYSAKITNSDAILCPVSAQNNLPNEREITHPNKAIMELHPDKSSSKSHIISERHVNLSSYNHLSLRAAA</sequence>
<keyword evidence="2" id="KW-1185">Reference proteome</keyword>
<name>A0ABD0VLE0_DENTH</name>
<accession>A0ABD0VLE0</accession>